<evidence type="ECO:0000256" key="6">
    <source>
        <dbReference type="ARBA" id="ARBA00022837"/>
    </source>
</evidence>
<dbReference type="Pfam" id="PF00884">
    <property type="entry name" value="Sulfatase"/>
    <property type="match status" value="1"/>
</dbReference>
<protein>
    <submittedName>
        <fullName evidence="8">Sulfatase</fullName>
    </submittedName>
</protein>
<feature type="domain" description="Sulfatase N-terminal" evidence="7">
    <location>
        <begin position="23"/>
        <end position="351"/>
    </location>
</feature>
<evidence type="ECO:0000256" key="3">
    <source>
        <dbReference type="ARBA" id="ARBA00022723"/>
    </source>
</evidence>
<proteinExistence type="inferred from homology"/>
<gene>
    <name evidence="8" type="ORF">FFWV33_17950</name>
</gene>
<comment type="cofactor">
    <cofactor evidence="1">
        <name>Ca(2+)</name>
        <dbReference type="ChEBI" id="CHEBI:29108"/>
    </cofactor>
</comment>
<dbReference type="Proteomes" id="UP000244527">
    <property type="component" value="Chromosome"/>
</dbReference>
<dbReference type="RefSeq" id="WP_108742173.1">
    <property type="nucleotide sequence ID" value="NZ_CP020918.1"/>
</dbReference>
<dbReference type="KEGG" id="ffa:FFWV33_17950"/>
<evidence type="ECO:0000256" key="5">
    <source>
        <dbReference type="ARBA" id="ARBA00022801"/>
    </source>
</evidence>
<dbReference type="EMBL" id="CP020918">
    <property type="protein sequence ID" value="AWG23274.1"/>
    <property type="molecule type" value="Genomic_DNA"/>
</dbReference>
<dbReference type="AlphaFoldDB" id="A0A2S1LHN6"/>
<dbReference type="GO" id="GO:0004065">
    <property type="term" value="F:arylsulfatase activity"/>
    <property type="evidence" value="ECO:0007669"/>
    <property type="project" value="TreeGrafter"/>
</dbReference>
<dbReference type="InterPro" id="IPR017850">
    <property type="entry name" value="Alkaline_phosphatase_core_sf"/>
</dbReference>
<evidence type="ECO:0000259" key="7">
    <source>
        <dbReference type="Pfam" id="PF00884"/>
    </source>
</evidence>
<keyword evidence="3" id="KW-0479">Metal-binding</keyword>
<keyword evidence="4" id="KW-0732">Signal</keyword>
<evidence type="ECO:0000313" key="9">
    <source>
        <dbReference type="Proteomes" id="UP000244527"/>
    </source>
</evidence>
<name>A0A2S1LHN6_9FLAO</name>
<dbReference type="GO" id="GO:0046872">
    <property type="term" value="F:metal ion binding"/>
    <property type="evidence" value="ECO:0007669"/>
    <property type="project" value="UniProtKB-KW"/>
</dbReference>
<evidence type="ECO:0000313" key="8">
    <source>
        <dbReference type="EMBL" id="AWG23274.1"/>
    </source>
</evidence>
<organism evidence="8 9">
    <name type="scientific">Flavobacterium faecale</name>
    <dbReference type="NCBI Taxonomy" id="1355330"/>
    <lineage>
        <taxon>Bacteria</taxon>
        <taxon>Pseudomonadati</taxon>
        <taxon>Bacteroidota</taxon>
        <taxon>Flavobacteriia</taxon>
        <taxon>Flavobacteriales</taxon>
        <taxon>Flavobacteriaceae</taxon>
        <taxon>Flavobacterium</taxon>
    </lineage>
</organism>
<evidence type="ECO:0000256" key="2">
    <source>
        <dbReference type="ARBA" id="ARBA00008779"/>
    </source>
</evidence>
<dbReference type="OrthoDB" id="975025at2"/>
<dbReference type="PANTHER" id="PTHR42693:SF42">
    <property type="entry name" value="ARYLSULFATASE G"/>
    <property type="match status" value="1"/>
</dbReference>
<dbReference type="Gene3D" id="3.30.1120.10">
    <property type="match status" value="1"/>
</dbReference>
<accession>A0A2S1LHN6</accession>
<comment type="similarity">
    <text evidence="2">Belongs to the sulfatase family.</text>
</comment>
<dbReference type="InterPro" id="IPR024607">
    <property type="entry name" value="Sulfatase_CS"/>
</dbReference>
<dbReference type="InterPro" id="IPR000917">
    <property type="entry name" value="Sulfatase_N"/>
</dbReference>
<keyword evidence="5" id="KW-0378">Hydrolase</keyword>
<keyword evidence="6" id="KW-0106">Calcium</keyword>
<keyword evidence="9" id="KW-1185">Reference proteome</keyword>
<dbReference type="Gene3D" id="3.40.720.10">
    <property type="entry name" value="Alkaline Phosphatase, subunit A"/>
    <property type="match status" value="1"/>
</dbReference>
<evidence type="ECO:0000256" key="1">
    <source>
        <dbReference type="ARBA" id="ARBA00001913"/>
    </source>
</evidence>
<dbReference type="CDD" id="cd16144">
    <property type="entry name" value="ARS_like"/>
    <property type="match status" value="1"/>
</dbReference>
<dbReference type="PANTHER" id="PTHR42693">
    <property type="entry name" value="ARYLSULFATASE FAMILY MEMBER"/>
    <property type="match status" value="1"/>
</dbReference>
<dbReference type="InterPro" id="IPR050738">
    <property type="entry name" value="Sulfatase"/>
</dbReference>
<reference evidence="8 9" key="1">
    <citation type="submission" date="2017-04" db="EMBL/GenBank/DDBJ databases">
        <title>Compelte genome sequence of WV33.</title>
        <authorList>
            <person name="Lee P.C."/>
        </authorList>
    </citation>
    <scope>NUCLEOTIDE SEQUENCE [LARGE SCALE GENOMIC DNA]</scope>
    <source>
        <strain evidence="8 9">WV33</strain>
    </source>
</reference>
<dbReference type="SUPFAM" id="SSF53649">
    <property type="entry name" value="Alkaline phosphatase-like"/>
    <property type="match status" value="1"/>
</dbReference>
<sequence>MKKSIVALVILMALQTSFGQKKPNVVLFFVDDLGWADLGYRNAKFHTPNIDQLKKDGMEFSRAYIATPTCSPSRASILTGREPVRFQMVRHIDDGNGIDFDDKSNSINNFSLWPNDPVQMPSINMLPLDEITYAERLKELGYYNFFLGKWHLGDARYYPSKQGFDEDYGVCNYGHPKGYYPPFFKDVNPLASFDKSDLYLETVLADKAVDFISNYKKDKPFMLSYFHYDVHGPQIGRKDWVEQYKKEGLKGKDAEYAAMISAVDESVGRVRKALIEKGIADNTVILFTSDQGGFFSNAPLSGGKTGGNTLGEGGARVPFIMYYPGVTKANTSTAIPIQTIDVFPTLVDIAGGKVCKDKQVNGKSLLPIVKGEKFKEDRSLYFFRSYEDQYAAVIAGDWKLIKYHSGLFHLFNIKKDQAEQHDLIDIELRQAARLKKDIAKWEKKAVPAYNKK</sequence>
<evidence type="ECO:0000256" key="4">
    <source>
        <dbReference type="ARBA" id="ARBA00022729"/>
    </source>
</evidence>
<dbReference type="PROSITE" id="PS00523">
    <property type="entry name" value="SULFATASE_1"/>
    <property type="match status" value="1"/>
</dbReference>